<dbReference type="EC" id="1.7.-.-" evidence="6"/>
<protein>
    <submittedName>
        <fullName evidence="6">Assimilatory nitrate reductase catalytic subunit</fullName>
        <ecNumber evidence="6">1.7.-.-</ecNumber>
    </submittedName>
</protein>
<dbReference type="Proteomes" id="UP001348492">
    <property type="component" value="Chromosome"/>
</dbReference>
<evidence type="ECO:0000256" key="2">
    <source>
        <dbReference type="ARBA" id="ARBA00022723"/>
    </source>
</evidence>
<dbReference type="Pfam" id="PF04879">
    <property type="entry name" value="Molybdop_Fe4S4"/>
    <property type="match status" value="1"/>
</dbReference>
<evidence type="ECO:0000313" key="7">
    <source>
        <dbReference type="Proteomes" id="UP001348492"/>
    </source>
</evidence>
<dbReference type="Pfam" id="PF00384">
    <property type="entry name" value="Molybdopterin"/>
    <property type="match status" value="1"/>
</dbReference>
<dbReference type="Gene3D" id="3.40.50.740">
    <property type="match status" value="1"/>
</dbReference>
<evidence type="ECO:0000313" key="6">
    <source>
        <dbReference type="EMBL" id="WWD83900.1"/>
    </source>
</evidence>
<organism evidence="6 7">
    <name type="scientific">Terrisporobacter glycolicus ATCC 14880 = DSM 1288</name>
    <dbReference type="NCBI Taxonomy" id="1121315"/>
    <lineage>
        <taxon>Bacteria</taxon>
        <taxon>Bacillati</taxon>
        <taxon>Bacillota</taxon>
        <taxon>Clostridia</taxon>
        <taxon>Peptostreptococcales</taxon>
        <taxon>Peptostreptococcaceae</taxon>
        <taxon>Terrisporobacter</taxon>
    </lineage>
</organism>
<dbReference type="InterPro" id="IPR006657">
    <property type="entry name" value="MoPterin_dinucl-bd_dom"/>
</dbReference>
<evidence type="ECO:0000256" key="4">
    <source>
        <dbReference type="ARBA" id="ARBA00023014"/>
    </source>
</evidence>
<evidence type="ECO:0000256" key="1">
    <source>
        <dbReference type="ARBA" id="ARBA00010312"/>
    </source>
</evidence>
<dbReference type="PANTHER" id="PTHR43742:SF6">
    <property type="entry name" value="OXIDOREDUCTASE YYAE-RELATED"/>
    <property type="match status" value="1"/>
</dbReference>
<dbReference type="Gene3D" id="3.30.2070.10">
    <property type="entry name" value="Formate dehydrogenase/DMSO reductase"/>
    <property type="match status" value="1"/>
</dbReference>
<name>A0ABZ2EWU9_9FIRM</name>
<evidence type="ECO:0000259" key="5">
    <source>
        <dbReference type="PROSITE" id="PS51669"/>
    </source>
</evidence>
<dbReference type="InterPro" id="IPR006656">
    <property type="entry name" value="Mopterin_OxRdtase"/>
</dbReference>
<keyword evidence="3" id="KW-0408">Iron</keyword>
<feature type="domain" description="4Fe-4S Mo/W bis-MGD-type" evidence="5">
    <location>
        <begin position="1"/>
        <end position="58"/>
    </location>
</feature>
<gene>
    <name evidence="6" type="primary">nasC</name>
    <name evidence="6" type="ORF">TEGL_23200</name>
</gene>
<keyword evidence="6" id="KW-0560">Oxidoreductase</keyword>
<dbReference type="InterPro" id="IPR009010">
    <property type="entry name" value="Asp_de-COase-like_dom_sf"/>
</dbReference>
<accession>A0ABZ2EWU9</accession>
<comment type="similarity">
    <text evidence="1">Belongs to the prokaryotic molybdopterin-containing oxidoreductase family.</text>
</comment>
<sequence>MKVLSGGCTLDCYDACKFNVYTEDNNIAKIEGDKCHPYTKGFICKKGLKHVKRHNHLNRQYKPLLKVNHKWEEITFEEAIDIMAKKLNYYKENYGSKSFIYYEQYGSGSLLKSIGEIFFNFFGGSCKQKGGPCWSAGIEAQKRNFGDVKSHSLEDMLNSKTIIVWGKNPANTTIHTMNMIKIAQKSGANVIVIDPILTPTAKQADFHLRIKPGGDGALALAMGKRIIELNLHNEDYINKHVKNFDEYKAYLDKLNLRNLCKMCGVTLPHLDFIVKKYAEIYSTILQGYGMQKYNYGGSTIGYINTLGAITGQIGYSGGGVNYANRVYPDILNTDPYHSYKYADDEFFYVSKISDFIEEKNIKMAVITKSNLLNQLPQLKKLEKAMSKIEFKVCFDLFLTDTAESCDLFIPVTSVFESEDLLYSSMTNPYLTYIEKALEPENDFMDEYYFFQEVARKLNLTNYPYVDKKEYLEKVIEPLRNIENDISLDYLAKNYFTIHKCIAWEDKRFKTESGKFEIFINEKALNPNKVDEEYNFRLLTNHGSDSLFSQHYMDYENKAKAFINKKMASKYKFYQDDLINMESSEGKIEVLVQIDDSICDDVVMMYAGWWKKHGNPNWIIKSGISDIGGQVTYNETFVKLYKY</sequence>
<dbReference type="SMART" id="SM00926">
    <property type="entry name" value="Molybdop_Fe4S4"/>
    <property type="match status" value="1"/>
</dbReference>
<dbReference type="SUPFAM" id="SSF50692">
    <property type="entry name" value="ADC-like"/>
    <property type="match status" value="1"/>
</dbReference>
<keyword evidence="4" id="KW-0411">Iron-sulfur</keyword>
<dbReference type="EMBL" id="CP117523">
    <property type="protein sequence ID" value="WWD83900.1"/>
    <property type="molecule type" value="Genomic_DNA"/>
</dbReference>
<dbReference type="Gene3D" id="3.40.228.10">
    <property type="entry name" value="Dimethylsulfoxide Reductase, domain 2"/>
    <property type="match status" value="1"/>
</dbReference>
<keyword evidence="2" id="KW-0479">Metal-binding</keyword>
<dbReference type="Gene3D" id="2.20.25.90">
    <property type="entry name" value="ADC-like domains"/>
    <property type="match status" value="1"/>
</dbReference>
<dbReference type="PROSITE" id="PS51669">
    <property type="entry name" value="4FE4S_MOW_BIS_MGD"/>
    <property type="match status" value="1"/>
</dbReference>
<keyword evidence="7" id="KW-1185">Reference proteome</keyword>
<proteinExistence type="inferred from homology"/>
<reference evidence="6 7" key="1">
    <citation type="journal article" date="2023" name="PLoS ONE">
        <title>Genome-based metabolic and phylogenomic analysis of three Terrisporobacter species.</title>
        <authorList>
            <person name="Boer T."/>
            <person name="Bengelsdorf F.R."/>
            <person name="Bomeke M."/>
            <person name="Daniel R."/>
            <person name="Poehlein A."/>
        </authorList>
    </citation>
    <scope>NUCLEOTIDE SEQUENCE [LARGE SCALE GENOMIC DNA]</scope>
    <source>
        <strain evidence="6 7">DSM 1288</strain>
    </source>
</reference>
<dbReference type="InterPro" id="IPR050612">
    <property type="entry name" value="Prok_Mopterin_Oxidored"/>
</dbReference>
<dbReference type="SUPFAM" id="SSF53706">
    <property type="entry name" value="Formate dehydrogenase/DMSO reductase, domains 1-3"/>
    <property type="match status" value="1"/>
</dbReference>
<dbReference type="Pfam" id="PF01568">
    <property type="entry name" value="Molydop_binding"/>
    <property type="match status" value="1"/>
</dbReference>
<dbReference type="RefSeq" id="WP_018590628.1">
    <property type="nucleotide sequence ID" value="NZ_CP117523.1"/>
</dbReference>
<evidence type="ECO:0000256" key="3">
    <source>
        <dbReference type="ARBA" id="ARBA00023004"/>
    </source>
</evidence>
<dbReference type="InterPro" id="IPR006963">
    <property type="entry name" value="Mopterin_OxRdtase_4Fe-4S_dom"/>
</dbReference>
<dbReference type="Gene3D" id="2.40.40.20">
    <property type="match status" value="1"/>
</dbReference>
<dbReference type="PANTHER" id="PTHR43742">
    <property type="entry name" value="TRIMETHYLAMINE-N-OXIDE REDUCTASE"/>
    <property type="match status" value="1"/>
</dbReference>
<dbReference type="GO" id="GO:0016491">
    <property type="term" value="F:oxidoreductase activity"/>
    <property type="evidence" value="ECO:0007669"/>
    <property type="project" value="UniProtKB-KW"/>
</dbReference>